<reference evidence="1" key="1">
    <citation type="submission" date="2014-11" db="EMBL/GenBank/DDBJ databases">
        <authorList>
            <person name="Amaro Gonzalez C."/>
        </authorList>
    </citation>
    <scope>NUCLEOTIDE SEQUENCE</scope>
</reference>
<name>A0A0E9W064_ANGAN</name>
<protein>
    <submittedName>
        <fullName evidence="1">Uncharacterized protein</fullName>
    </submittedName>
</protein>
<organism evidence="1">
    <name type="scientific">Anguilla anguilla</name>
    <name type="common">European freshwater eel</name>
    <name type="synonym">Muraena anguilla</name>
    <dbReference type="NCBI Taxonomy" id="7936"/>
    <lineage>
        <taxon>Eukaryota</taxon>
        <taxon>Metazoa</taxon>
        <taxon>Chordata</taxon>
        <taxon>Craniata</taxon>
        <taxon>Vertebrata</taxon>
        <taxon>Euteleostomi</taxon>
        <taxon>Actinopterygii</taxon>
        <taxon>Neopterygii</taxon>
        <taxon>Teleostei</taxon>
        <taxon>Anguilliformes</taxon>
        <taxon>Anguillidae</taxon>
        <taxon>Anguilla</taxon>
    </lineage>
</organism>
<reference evidence="1" key="2">
    <citation type="journal article" date="2015" name="Fish Shellfish Immunol.">
        <title>Early steps in the European eel (Anguilla anguilla)-Vibrio vulnificus interaction in the gills: Role of the RtxA13 toxin.</title>
        <authorList>
            <person name="Callol A."/>
            <person name="Pajuelo D."/>
            <person name="Ebbesson L."/>
            <person name="Teles M."/>
            <person name="MacKenzie S."/>
            <person name="Amaro C."/>
        </authorList>
    </citation>
    <scope>NUCLEOTIDE SEQUENCE</scope>
</reference>
<proteinExistence type="predicted"/>
<sequence length="15" mass="1707">MEKFTFQSLPGHTPS</sequence>
<dbReference type="EMBL" id="GBXM01025627">
    <property type="protein sequence ID" value="JAH82950.1"/>
    <property type="molecule type" value="Transcribed_RNA"/>
</dbReference>
<evidence type="ECO:0000313" key="1">
    <source>
        <dbReference type="EMBL" id="JAH82950.1"/>
    </source>
</evidence>
<accession>A0A0E9W064</accession>